<evidence type="ECO:0000313" key="7">
    <source>
        <dbReference type="EMBL" id="AEG01932.1"/>
    </source>
</evidence>
<keyword evidence="4 7" id="KW-0808">Transferase</keyword>
<dbReference type="PANTHER" id="PTHR43646">
    <property type="entry name" value="GLYCOSYLTRANSFERASE"/>
    <property type="match status" value="1"/>
</dbReference>
<sequence length="227" mass="25268">MQPLISIVIPIVNEAAQLGEKLRALQDLRTRCQLIAVDGGSDDGSPALAAPWVDKVLHSPLGRAKQMNVGAFEADADILLFLHADTRLPSDAVNLIVDAVLQGYQWGRFDVAFDCSRPVFKLIAFMMNWRSRLTGIATGDQALFVSRRAFAAAGGFPEIALMEDISLSRNLKNLGWPCCLRAKVVTSARRWQQYGVLKTILLMWRLRLAYFFGADPNRLAALYYRKS</sequence>
<dbReference type="GO" id="GO:0005886">
    <property type="term" value="C:plasma membrane"/>
    <property type="evidence" value="ECO:0007669"/>
    <property type="project" value="UniProtKB-SubCell"/>
</dbReference>
<accession>F9ZVF0</accession>
<evidence type="ECO:0000256" key="1">
    <source>
        <dbReference type="ARBA" id="ARBA00004236"/>
    </source>
</evidence>
<dbReference type="AlphaFoldDB" id="F9ZVF0"/>
<dbReference type="GO" id="GO:0016757">
    <property type="term" value="F:glycosyltransferase activity"/>
    <property type="evidence" value="ECO:0007669"/>
    <property type="project" value="UniProtKB-KW"/>
</dbReference>
<evidence type="ECO:0000313" key="8">
    <source>
        <dbReference type="Proteomes" id="UP000008888"/>
    </source>
</evidence>
<dbReference type="KEGG" id="mmt:Metme_3568"/>
<keyword evidence="3" id="KW-0328">Glycosyltransferase</keyword>
<dbReference type="SUPFAM" id="SSF53448">
    <property type="entry name" value="Nucleotide-diphospho-sugar transferases"/>
    <property type="match status" value="1"/>
</dbReference>
<dbReference type="OrthoDB" id="5291101at2"/>
<dbReference type="EMBL" id="CP002738">
    <property type="protein sequence ID" value="AEG01932.1"/>
    <property type="molecule type" value="Genomic_DNA"/>
</dbReference>
<name>F9ZVF0_METMM</name>
<evidence type="ECO:0000256" key="5">
    <source>
        <dbReference type="ARBA" id="ARBA00023136"/>
    </source>
</evidence>
<dbReference type="NCBIfam" id="TIGR04283">
    <property type="entry name" value="glyco_like_mftF"/>
    <property type="match status" value="1"/>
</dbReference>
<reference evidence="7 8" key="1">
    <citation type="journal article" date="2011" name="J. Bacteriol.">
        <title>Complete Genome Sequence of the Aerobic Marine Methanotroph Methylomonas methanica MC09.</title>
        <authorList>
            <person name="Boden R."/>
            <person name="Cunliffe M."/>
            <person name="Scanlan J."/>
            <person name="Moussard H."/>
            <person name="Kits K.D."/>
            <person name="Klotz M.G."/>
            <person name="Jetten M.S."/>
            <person name="Vuilleumier S."/>
            <person name="Han J."/>
            <person name="Peters L."/>
            <person name="Mikhailova N."/>
            <person name="Teshima H."/>
            <person name="Tapia R."/>
            <person name="Kyrpides N."/>
            <person name="Ivanova N."/>
            <person name="Pagani I."/>
            <person name="Cheng J.F."/>
            <person name="Goodwin L."/>
            <person name="Han C."/>
            <person name="Hauser L."/>
            <person name="Land M.L."/>
            <person name="Lapidus A."/>
            <person name="Lucas S."/>
            <person name="Pitluck S."/>
            <person name="Woyke T."/>
            <person name="Stein L."/>
            <person name="Murrell J.C."/>
        </authorList>
    </citation>
    <scope>NUCLEOTIDE SEQUENCE [LARGE SCALE GENOMIC DNA]</scope>
    <source>
        <strain evidence="7 8">MC09</strain>
    </source>
</reference>
<dbReference type="STRING" id="857087.Metme_3568"/>
<comment type="subcellular location">
    <subcellularLocation>
        <location evidence="1">Cell membrane</location>
    </subcellularLocation>
</comment>
<dbReference type="Gene3D" id="3.90.550.10">
    <property type="entry name" value="Spore Coat Polysaccharide Biosynthesis Protein SpsA, Chain A"/>
    <property type="match status" value="1"/>
</dbReference>
<keyword evidence="8" id="KW-1185">Reference proteome</keyword>
<feature type="domain" description="Glycosyltransferase 2-like" evidence="6">
    <location>
        <begin position="6"/>
        <end position="125"/>
    </location>
</feature>
<dbReference type="HOGENOM" id="CLU_025996_17_3_6"/>
<organism evidence="7 8">
    <name type="scientific">Methylomonas methanica (strain DSM 25384 / MC09)</name>
    <dbReference type="NCBI Taxonomy" id="857087"/>
    <lineage>
        <taxon>Bacteria</taxon>
        <taxon>Pseudomonadati</taxon>
        <taxon>Pseudomonadota</taxon>
        <taxon>Gammaproteobacteria</taxon>
        <taxon>Methylococcales</taxon>
        <taxon>Methylococcaceae</taxon>
        <taxon>Methylomonas</taxon>
    </lineage>
</organism>
<dbReference type="Proteomes" id="UP000008888">
    <property type="component" value="Chromosome"/>
</dbReference>
<evidence type="ECO:0000256" key="3">
    <source>
        <dbReference type="ARBA" id="ARBA00022676"/>
    </source>
</evidence>
<gene>
    <name evidence="7" type="ordered locus">Metme_3568</name>
</gene>
<dbReference type="CDD" id="cd02522">
    <property type="entry name" value="GT_2_like_a"/>
    <property type="match status" value="1"/>
</dbReference>
<protein>
    <submittedName>
        <fullName evidence="7">Glycosyl transferase family 2</fullName>
    </submittedName>
</protein>
<dbReference type="Pfam" id="PF00535">
    <property type="entry name" value="Glycos_transf_2"/>
    <property type="match status" value="1"/>
</dbReference>
<dbReference type="RefSeq" id="WP_013820153.1">
    <property type="nucleotide sequence ID" value="NC_015572.1"/>
</dbReference>
<evidence type="ECO:0000256" key="2">
    <source>
        <dbReference type="ARBA" id="ARBA00022475"/>
    </source>
</evidence>
<dbReference type="PANTHER" id="PTHR43646:SF2">
    <property type="entry name" value="GLYCOSYLTRANSFERASE 2-LIKE DOMAIN-CONTAINING PROTEIN"/>
    <property type="match status" value="1"/>
</dbReference>
<keyword evidence="2" id="KW-1003">Cell membrane</keyword>
<proteinExistence type="predicted"/>
<dbReference type="InterPro" id="IPR026461">
    <property type="entry name" value="Trfase_2_rSAM/seldom_assoc"/>
</dbReference>
<dbReference type="InterPro" id="IPR029044">
    <property type="entry name" value="Nucleotide-diphossugar_trans"/>
</dbReference>
<dbReference type="eggNOG" id="COG1215">
    <property type="taxonomic scope" value="Bacteria"/>
</dbReference>
<reference evidence="8" key="3">
    <citation type="submission" date="2011-05" db="EMBL/GenBank/DDBJ databases">
        <title>Complete sequence of Methylomonas methanica MC09.</title>
        <authorList>
            <consortium name="US DOE Joint Genome Institute"/>
            <person name="Lucas S."/>
            <person name="Han J."/>
            <person name="Lapidus A."/>
            <person name="Cheng J.-F."/>
            <person name="Goodwin L."/>
            <person name="Pitluck S."/>
            <person name="Peters L."/>
            <person name="Mikhailova N."/>
            <person name="Teshima H."/>
            <person name="Han C."/>
            <person name="Tapia R."/>
            <person name="Land M."/>
            <person name="Hauser L."/>
            <person name="Kyrpides N."/>
            <person name="Ivanova N."/>
            <person name="Pagani I."/>
            <person name="Stein L."/>
            <person name="Woyke T."/>
        </authorList>
    </citation>
    <scope>NUCLEOTIDE SEQUENCE [LARGE SCALE GENOMIC DNA]</scope>
    <source>
        <strain evidence="8">MC09</strain>
    </source>
</reference>
<reference key="2">
    <citation type="submission" date="2011-05" db="EMBL/GenBank/DDBJ databases">
        <title>Complete genome sequence of the aerobic marine methanotroph Methylomonas methanica MC09.</title>
        <authorList>
            <person name="Boden R."/>
            <person name="Cunliffe M."/>
            <person name="Scanlan J."/>
            <person name="Moussard H."/>
            <person name="Kits K.D."/>
            <person name="Klotz M."/>
            <person name="Jetten M."/>
            <person name="Vuilleumier S."/>
            <person name="Han J."/>
            <person name="Peters L."/>
            <person name="Mikhailova N."/>
            <person name="Teshima H."/>
            <person name="Tapia R."/>
            <person name="Kyrpides N."/>
            <person name="Ivanova N."/>
            <person name="Pagani I."/>
            <person name="Cheng J.-F."/>
            <person name="Goodwin L."/>
            <person name="Han C."/>
            <person name="Hauser L."/>
            <person name="Land M."/>
            <person name="Lapidus A."/>
            <person name="Lucas S."/>
            <person name="Pitluck S."/>
            <person name="Woyke T."/>
            <person name="Stein L.Y."/>
            <person name="Murrell C."/>
        </authorList>
    </citation>
    <scope>NUCLEOTIDE SEQUENCE</scope>
    <source>
        <strain>MC09</strain>
    </source>
</reference>
<dbReference type="InterPro" id="IPR001173">
    <property type="entry name" value="Glyco_trans_2-like"/>
</dbReference>
<evidence type="ECO:0000256" key="4">
    <source>
        <dbReference type="ARBA" id="ARBA00022679"/>
    </source>
</evidence>
<evidence type="ECO:0000259" key="6">
    <source>
        <dbReference type="Pfam" id="PF00535"/>
    </source>
</evidence>
<keyword evidence="5" id="KW-0472">Membrane</keyword>